<keyword evidence="3" id="KW-1185">Reference proteome</keyword>
<sequence length="258" mass="28293">MGMLSPRDRWPLINLASVVAAVLVAGTLSAWAWNAAQRSPIDPVAAAETVLLDESNATSVLLSADELAPIVAVTGGEVTPRENLAAVEIVPTELDPACRPIFWPQSRPVAQRGTDQSSFHETGGFARAIDRADVFRSAEAAERRFDELLTAFADCPELTYRVTTSTATYTRTNSAEFDATRLLPTIQLESALSYTIEATDYLQVFRTTITRLGNTLVTFSTAYFDDTEPPAEDDSLREDQYQKLMVRAERVAKAWNNG</sequence>
<accession>A0AAW6T609</accession>
<keyword evidence="1" id="KW-1133">Transmembrane helix</keyword>
<dbReference type="EMBL" id="JASATX010000001">
    <property type="protein sequence ID" value="MDI2098111.1"/>
    <property type="molecule type" value="Genomic_DNA"/>
</dbReference>
<dbReference type="Gene3D" id="3.40.1000.70">
    <property type="entry name" value="PknH-like extracellular domain"/>
    <property type="match status" value="1"/>
</dbReference>
<organism evidence="2 3">
    <name type="scientific">Ruicaihuangia caeni</name>
    <dbReference type="NCBI Taxonomy" id="3042517"/>
    <lineage>
        <taxon>Bacteria</taxon>
        <taxon>Bacillati</taxon>
        <taxon>Actinomycetota</taxon>
        <taxon>Actinomycetes</taxon>
        <taxon>Micrococcales</taxon>
        <taxon>Microbacteriaceae</taxon>
        <taxon>Ruicaihuangia</taxon>
    </lineage>
</organism>
<evidence type="ECO:0008006" key="4">
    <source>
        <dbReference type="Google" id="ProtNLM"/>
    </source>
</evidence>
<comment type="caution">
    <text evidence="2">The sequence shown here is derived from an EMBL/GenBank/DDBJ whole genome shotgun (WGS) entry which is preliminary data.</text>
</comment>
<dbReference type="AlphaFoldDB" id="A0AAW6T609"/>
<proteinExistence type="predicted"/>
<dbReference type="RefSeq" id="WP_281487872.1">
    <property type="nucleotide sequence ID" value="NZ_JASATX010000001.1"/>
</dbReference>
<dbReference type="InterPro" id="IPR038232">
    <property type="entry name" value="PknH-like_Extracell_sf"/>
</dbReference>
<evidence type="ECO:0000313" key="3">
    <source>
        <dbReference type="Proteomes" id="UP001321506"/>
    </source>
</evidence>
<evidence type="ECO:0000256" key="1">
    <source>
        <dbReference type="SAM" id="Phobius"/>
    </source>
</evidence>
<feature type="transmembrane region" description="Helical" evidence="1">
    <location>
        <begin position="12"/>
        <end position="33"/>
    </location>
</feature>
<protein>
    <recommendedName>
        <fullName evidence="4">PknH-like extracellular domain-containing protein</fullName>
    </recommendedName>
</protein>
<gene>
    <name evidence="2" type="ORF">QF206_03920</name>
</gene>
<dbReference type="Proteomes" id="UP001321506">
    <property type="component" value="Unassembled WGS sequence"/>
</dbReference>
<keyword evidence="1" id="KW-0812">Transmembrane</keyword>
<reference evidence="2 3" key="1">
    <citation type="submission" date="2023-04" db="EMBL/GenBank/DDBJ databases">
        <title>Klugiella caeni sp. nov. isolated from the sludge of biochemical tank.</title>
        <authorList>
            <person name="Geng K."/>
        </authorList>
    </citation>
    <scope>NUCLEOTIDE SEQUENCE [LARGE SCALE GENOMIC DNA]</scope>
    <source>
        <strain evidence="2 3">YN-L-19</strain>
    </source>
</reference>
<evidence type="ECO:0000313" key="2">
    <source>
        <dbReference type="EMBL" id="MDI2098111.1"/>
    </source>
</evidence>
<name>A0AAW6T609_9MICO</name>
<keyword evidence="1" id="KW-0472">Membrane</keyword>